<dbReference type="InterPro" id="IPR036396">
    <property type="entry name" value="Cyt_P450_sf"/>
</dbReference>
<dbReference type="AlphaFoldDB" id="A0A9P6ILK3"/>
<evidence type="ECO:0000313" key="5">
    <source>
        <dbReference type="EMBL" id="KAF9936569.1"/>
    </source>
</evidence>
<dbReference type="OrthoDB" id="1470350at2759"/>
<evidence type="ECO:0000256" key="3">
    <source>
        <dbReference type="ARBA" id="ARBA00023002"/>
    </source>
</evidence>
<comment type="similarity">
    <text evidence="1">Belongs to the cytochrome P450 family.</text>
</comment>
<sequence>MHRSSASPQILEKLVNETEDVLAGSLPTYESTKHQKYAEACFYEALRLYPSVPKNAKTCVEDDILPDGTKVYKGDRVGWSSYAMGRASSVWGP</sequence>
<evidence type="ECO:0000256" key="2">
    <source>
        <dbReference type="ARBA" id="ARBA00022723"/>
    </source>
</evidence>
<dbReference type="GO" id="GO:0005506">
    <property type="term" value="F:iron ion binding"/>
    <property type="evidence" value="ECO:0007669"/>
    <property type="project" value="InterPro"/>
</dbReference>
<keyword evidence="6" id="KW-1185">Reference proteome</keyword>
<keyword evidence="2" id="KW-0479">Metal-binding</keyword>
<accession>A0A9P6ILK3</accession>
<evidence type="ECO:0000256" key="1">
    <source>
        <dbReference type="ARBA" id="ARBA00010617"/>
    </source>
</evidence>
<dbReference type="Pfam" id="PF00067">
    <property type="entry name" value="p450"/>
    <property type="match status" value="1"/>
</dbReference>
<organism evidence="5 6">
    <name type="scientific">Mortierella alpina</name>
    <name type="common">Oleaginous fungus</name>
    <name type="synonym">Mortierella renispora</name>
    <dbReference type="NCBI Taxonomy" id="64518"/>
    <lineage>
        <taxon>Eukaryota</taxon>
        <taxon>Fungi</taxon>
        <taxon>Fungi incertae sedis</taxon>
        <taxon>Mucoromycota</taxon>
        <taxon>Mortierellomycotina</taxon>
        <taxon>Mortierellomycetes</taxon>
        <taxon>Mortierellales</taxon>
        <taxon>Mortierellaceae</taxon>
        <taxon>Mortierella</taxon>
    </lineage>
</organism>
<comment type="caution">
    <text evidence="5">The sequence shown here is derived from an EMBL/GenBank/DDBJ whole genome shotgun (WGS) entry which is preliminary data.</text>
</comment>
<dbReference type="SUPFAM" id="SSF48264">
    <property type="entry name" value="Cytochrome P450"/>
    <property type="match status" value="1"/>
</dbReference>
<protein>
    <submittedName>
        <fullName evidence="5">Uncharacterized protein</fullName>
    </submittedName>
</protein>
<keyword evidence="4" id="KW-0408">Iron</keyword>
<evidence type="ECO:0000313" key="6">
    <source>
        <dbReference type="Proteomes" id="UP000738359"/>
    </source>
</evidence>
<dbReference type="GO" id="GO:0020037">
    <property type="term" value="F:heme binding"/>
    <property type="evidence" value="ECO:0007669"/>
    <property type="project" value="InterPro"/>
</dbReference>
<gene>
    <name evidence="5" type="ORF">BGZ70_006770</name>
</gene>
<dbReference type="GO" id="GO:0016705">
    <property type="term" value="F:oxidoreductase activity, acting on paired donors, with incorporation or reduction of molecular oxygen"/>
    <property type="evidence" value="ECO:0007669"/>
    <property type="project" value="InterPro"/>
</dbReference>
<dbReference type="InterPro" id="IPR001128">
    <property type="entry name" value="Cyt_P450"/>
</dbReference>
<dbReference type="EMBL" id="JAAAHY010003909">
    <property type="protein sequence ID" value="KAF9936569.1"/>
    <property type="molecule type" value="Genomic_DNA"/>
</dbReference>
<feature type="non-terminal residue" evidence="5">
    <location>
        <position position="93"/>
    </location>
</feature>
<dbReference type="Gene3D" id="1.10.630.10">
    <property type="entry name" value="Cytochrome P450"/>
    <property type="match status" value="1"/>
</dbReference>
<reference evidence="5" key="1">
    <citation type="journal article" date="2020" name="Fungal Divers.">
        <title>Resolving the Mortierellaceae phylogeny through synthesis of multi-gene phylogenetics and phylogenomics.</title>
        <authorList>
            <person name="Vandepol N."/>
            <person name="Liber J."/>
            <person name="Desiro A."/>
            <person name="Na H."/>
            <person name="Kennedy M."/>
            <person name="Barry K."/>
            <person name="Grigoriev I.V."/>
            <person name="Miller A.N."/>
            <person name="O'Donnell K."/>
            <person name="Stajich J.E."/>
            <person name="Bonito G."/>
        </authorList>
    </citation>
    <scope>NUCLEOTIDE SEQUENCE</scope>
    <source>
        <strain evidence="5">CK1249</strain>
    </source>
</reference>
<dbReference type="PANTHER" id="PTHR24296">
    <property type="entry name" value="CYTOCHROME P450"/>
    <property type="match status" value="1"/>
</dbReference>
<dbReference type="Proteomes" id="UP000738359">
    <property type="component" value="Unassembled WGS sequence"/>
</dbReference>
<evidence type="ECO:0000256" key="4">
    <source>
        <dbReference type="ARBA" id="ARBA00023004"/>
    </source>
</evidence>
<proteinExistence type="inferred from homology"/>
<dbReference type="GO" id="GO:0004497">
    <property type="term" value="F:monooxygenase activity"/>
    <property type="evidence" value="ECO:0007669"/>
    <property type="project" value="InterPro"/>
</dbReference>
<keyword evidence="3" id="KW-0560">Oxidoreductase</keyword>
<name>A0A9P6ILK3_MORAP</name>